<dbReference type="PANTHER" id="PTHR46580:SF4">
    <property type="entry name" value="ATP_GTP-BINDING PROTEIN"/>
    <property type="match status" value="1"/>
</dbReference>
<gene>
    <name evidence="3" type="ORF">LF41_2949</name>
</gene>
<dbReference type="PATRIC" id="fig|1300345.3.peg.1495"/>
<reference evidence="3 4" key="1">
    <citation type="submission" date="2014-09" db="EMBL/GenBank/DDBJ databases">
        <title>Genome sequences of Lysobacter dokdonensis DS-58.</title>
        <authorList>
            <person name="Kim J.F."/>
            <person name="Kwak M.-J."/>
        </authorList>
    </citation>
    <scope>NUCLEOTIDE SEQUENCE [LARGE SCALE GENOMIC DNA]</scope>
    <source>
        <strain evidence="3 4">DS-58</strain>
    </source>
</reference>
<dbReference type="AlphaFoldDB" id="A0A0A2WGJ0"/>
<dbReference type="InterPro" id="IPR028994">
    <property type="entry name" value="Integrin_alpha_N"/>
</dbReference>
<dbReference type="PANTHER" id="PTHR46580">
    <property type="entry name" value="SENSOR KINASE-RELATED"/>
    <property type="match status" value="1"/>
</dbReference>
<dbReference type="SUPFAM" id="SSF69318">
    <property type="entry name" value="Integrin alpha N-terminal domain"/>
    <property type="match status" value="2"/>
</dbReference>
<evidence type="ECO:0000313" key="3">
    <source>
        <dbReference type="EMBL" id="KGQ19301.1"/>
    </source>
</evidence>
<dbReference type="EMBL" id="JRKJ01000008">
    <property type="protein sequence ID" value="KGQ19301.1"/>
    <property type="molecule type" value="Genomic_DNA"/>
</dbReference>
<accession>A0A0A2WGJ0</accession>
<protein>
    <submittedName>
        <fullName evidence="3">VCBS domain containing protein</fullName>
    </submittedName>
</protein>
<dbReference type="eggNOG" id="COG3391">
    <property type="taxonomic scope" value="Bacteria"/>
</dbReference>
<proteinExistence type="predicted"/>
<comment type="caution">
    <text evidence="3">The sequence shown here is derived from an EMBL/GenBank/DDBJ whole genome shotgun (WGS) entry which is preliminary data.</text>
</comment>
<name>A0A0A2WGJ0_9GAMM</name>
<keyword evidence="4" id="KW-1185">Reference proteome</keyword>
<feature type="signal peptide" evidence="2">
    <location>
        <begin position="1"/>
        <end position="23"/>
    </location>
</feature>
<evidence type="ECO:0000256" key="2">
    <source>
        <dbReference type="SAM" id="SignalP"/>
    </source>
</evidence>
<organism evidence="3 4">
    <name type="scientific">Lysobacter dokdonensis DS-58</name>
    <dbReference type="NCBI Taxonomy" id="1300345"/>
    <lineage>
        <taxon>Bacteria</taxon>
        <taxon>Pseudomonadati</taxon>
        <taxon>Pseudomonadota</taxon>
        <taxon>Gammaproteobacteria</taxon>
        <taxon>Lysobacterales</taxon>
        <taxon>Lysobacteraceae</taxon>
        <taxon>Noviluteimonas</taxon>
    </lineage>
</organism>
<dbReference type="STRING" id="1300345.LF41_2949"/>
<dbReference type="Gene3D" id="2.130.10.130">
    <property type="entry name" value="Integrin alpha, N-terminal"/>
    <property type="match status" value="1"/>
</dbReference>
<dbReference type="InterPro" id="IPR013517">
    <property type="entry name" value="FG-GAP"/>
</dbReference>
<keyword evidence="1 2" id="KW-0732">Signal</keyword>
<feature type="chain" id="PRO_5001996496" evidence="2">
    <location>
        <begin position="24"/>
        <end position="439"/>
    </location>
</feature>
<dbReference type="Proteomes" id="UP000030518">
    <property type="component" value="Unassembled WGS sequence"/>
</dbReference>
<dbReference type="OrthoDB" id="6192521at2"/>
<dbReference type="RefSeq" id="WP_036168213.1">
    <property type="nucleotide sequence ID" value="NZ_JRKJ01000008.1"/>
</dbReference>
<sequence>MNMRPLVAMLVLASGLFSANASATLFNADGIQLPYQQNAELSRDAASARVADANGDGRMDVMLLMFARAPVEGRSLDPQFWLYEQQPDGSMQVARQFSGMFEGGEYEPESLGFGDLDGDGIAEMVLKRPNDKMAILVRTPSGPYREVAQFDYPLKGRGLVQTEIRDLNGDGFADVLLRVKGLGVAIFRGRGTLTLDAPVYRPMYSLDSFELADADGDGRLDMLGTEMGSSNVGVALANPATGLFGQPWTAYTPGYWQWPYAITSGVFGGVRSLVVAEYSQIQTGPNTVDIGFLFRFLHPGPDGRYVTHDSFRIPVGGTANFYVIKAADLDGDGDDDLMMNLASMPHIFLQEDGRLQPPQILRYAAYGNRQPQPGNVHLADFNGDGCLDIGYAYRAYTIHYRTDCPTRNPNAPISLQSQKVKANVVRGRMKRARAWWRFW</sequence>
<evidence type="ECO:0000313" key="4">
    <source>
        <dbReference type="Proteomes" id="UP000030518"/>
    </source>
</evidence>
<evidence type="ECO:0000256" key="1">
    <source>
        <dbReference type="ARBA" id="ARBA00022729"/>
    </source>
</evidence>
<dbReference type="Pfam" id="PF13517">
    <property type="entry name" value="FG-GAP_3"/>
    <property type="match status" value="2"/>
</dbReference>